<gene>
    <name evidence="1" type="ORF">BD626DRAFT_173987</name>
</gene>
<organism evidence="1 2">
    <name type="scientific">Schizophyllum amplum</name>
    <dbReference type="NCBI Taxonomy" id="97359"/>
    <lineage>
        <taxon>Eukaryota</taxon>
        <taxon>Fungi</taxon>
        <taxon>Dikarya</taxon>
        <taxon>Basidiomycota</taxon>
        <taxon>Agaricomycotina</taxon>
        <taxon>Agaricomycetes</taxon>
        <taxon>Agaricomycetidae</taxon>
        <taxon>Agaricales</taxon>
        <taxon>Schizophyllaceae</taxon>
        <taxon>Schizophyllum</taxon>
    </lineage>
</organism>
<dbReference type="AlphaFoldDB" id="A0A550C2H0"/>
<reference evidence="1 2" key="1">
    <citation type="journal article" date="2019" name="New Phytol.">
        <title>Comparative genomics reveals unique wood-decay strategies and fruiting body development in the Schizophyllaceae.</title>
        <authorList>
            <person name="Almasi E."/>
            <person name="Sahu N."/>
            <person name="Krizsan K."/>
            <person name="Balint B."/>
            <person name="Kovacs G.M."/>
            <person name="Kiss B."/>
            <person name="Cseklye J."/>
            <person name="Drula E."/>
            <person name="Henrissat B."/>
            <person name="Nagy I."/>
            <person name="Chovatia M."/>
            <person name="Adam C."/>
            <person name="LaButti K."/>
            <person name="Lipzen A."/>
            <person name="Riley R."/>
            <person name="Grigoriev I.V."/>
            <person name="Nagy L.G."/>
        </authorList>
    </citation>
    <scope>NUCLEOTIDE SEQUENCE [LARGE SCALE GENOMIC DNA]</scope>
    <source>
        <strain evidence="1 2">NL-1724</strain>
    </source>
</reference>
<evidence type="ECO:0000313" key="1">
    <source>
        <dbReference type="EMBL" id="TRM58994.1"/>
    </source>
</evidence>
<dbReference type="OrthoDB" id="9450131at2759"/>
<name>A0A550C2H0_9AGAR</name>
<dbReference type="EMBL" id="VDMD01000031">
    <property type="protein sequence ID" value="TRM58994.1"/>
    <property type="molecule type" value="Genomic_DNA"/>
</dbReference>
<sequence length="139" mass="15413">MHGPLKGLFAWRFVVRAEDDVRHPDGRASTSLRQGVRHQDPEPIVANFILDTASPHTKVCPETLIALRYNGDMRPGQSATVIVQGVRTPCVVGRPGEANSIGAPFIVDGSLTFYFDHRLDAPVLYVDDENADLRCRAYR</sequence>
<keyword evidence="2" id="KW-1185">Reference proteome</keyword>
<proteinExistence type="predicted"/>
<dbReference type="Proteomes" id="UP000320762">
    <property type="component" value="Unassembled WGS sequence"/>
</dbReference>
<evidence type="ECO:0000313" key="2">
    <source>
        <dbReference type="Proteomes" id="UP000320762"/>
    </source>
</evidence>
<accession>A0A550C2H0</accession>
<protein>
    <submittedName>
        <fullName evidence="1">Uncharacterized protein</fullName>
    </submittedName>
</protein>
<comment type="caution">
    <text evidence="1">The sequence shown here is derived from an EMBL/GenBank/DDBJ whole genome shotgun (WGS) entry which is preliminary data.</text>
</comment>